<dbReference type="EMBL" id="KB744212">
    <property type="protein sequence ID" value="EOA95660.1"/>
    <property type="molecule type" value="Genomic_DNA"/>
</dbReference>
<gene>
    <name evidence="1" type="ORF">Anapl_12058</name>
</gene>
<organism evidence="1 2">
    <name type="scientific">Anas platyrhynchos</name>
    <name type="common">Mallard</name>
    <name type="synonym">Anas boschas</name>
    <dbReference type="NCBI Taxonomy" id="8839"/>
    <lineage>
        <taxon>Eukaryota</taxon>
        <taxon>Metazoa</taxon>
        <taxon>Chordata</taxon>
        <taxon>Craniata</taxon>
        <taxon>Vertebrata</taxon>
        <taxon>Euteleostomi</taxon>
        <taxon>Archelosauria</taxon>
        <taxon>Archosauria</taxon>
        <taxon>Dinosauria</taxon>
        <taxon>Saurischia</taxon>
        <taxon>Theropoda</taxon>
        <taxon>Coelurosauria</taxon>
        <taxon>Aves</taxon>
        <taxon>Neognathae</taxon>
        <taxon>Galloanserae</taxon>
        <taxon>Anseriformes</taxon>
        <taxon>Anatidae</taxon>
        <taxon>Anatinae</taxon>
        <taxon>Anas</taxon>
    </lineage>
</organism>
<keyword evidence="2" id="KW-1185">Reference proteome</keyword>
<name>R0JEG5_ANAPL</name>
<evidence type="ECO:0000313" key="2">
    <source>
        <dbReference type="Proteomes" id="UP000296049"/>
    </source>
</evidence>
<reference evidence="2" key="1">
    <citation type="journal article" date="2013" name="Nat. Genet.">
        <title>The duck genome and transcriptome provide insight into an avian influenza virus reservoir species.</title>
        <authorList>
            <person name="Huang Y."/>
            <person name="Li Y."/>
            <person name="Burt D.W."/>
            <person name="Chen H."/>
            <person name="Zhang Y."/>
            <person name="Qian W."/>
            <person name="Kim H."/>
            <person name="Gan S."/>
            <person name="Zhao Y."/>
            <person name="Li J."/>
            <person name="Yi K."/>
            <person name="Feng H."/>
            <person name="Zhu P."/>
            <person name="Li B."/>
            <person name="Liu Q."/>
            <person name="Fairley S."/>
            <person name="Magor K.E."/>
            <person name="Du Z."/>
            <person name="Hu X."/>
            <person name="Goodman L."/>
            <person name="Tafer H."/>
            <person name="Vignal A."/>
            <person name="Lee T."/>
            <person name="Kim K.W."/>
            <person name="Sheng Z."/>
            <person name="An Y."/>
            <person name="Searle S."/>
            <person name="Herrero J."/>
            <person name="Groenen M.A."/>
            <person name="Crooijmans R.P."/>
            <person name="Faraut T."/>
            <person name="Cai Q."/>
            <person name="Webster R.G."/>
            <person name="Aldridge J.R."/>
            <person name="Warren W.C."/>
            <person name="Bartschat S."/>
            <person name="Kehr S."/>
            <person name="Marz M."/>
            <person name="Stadler P.F."/>
            <person name="Smith J."/>
            <person name="Kraus R.H."/>
            <person name="Zhao Y."/>
            <person name="Ren L."/>
            <person name="Fei J."/>
            <person name="Morisson M."/>
            <person name="Kaiser P."/>
            <person name="Griffin D.K."/>
            <person name="Rao M."/>
            <person name="Pitel F."/>
            <person name="Wang J."/>
            <person name="Li N."/>
        </authorList>
    </citation>
    <scope>NUCLEOTIDE SEQUENCE [LARGE SCALE GENOMIC DNA]</scope>
</reference>
<evidence type="ECO:0000313" key="1">
    <source>
        <dbReference type="EMBL" id="EOA95660.1"/>
    </source>
</evidence>
<protein>
    <submittedName>
        <fullName evidence="1">Uncharacterized protein</fullName>
    </submittedName>
</protein>
<dbReference type="AlphaFoldDB" id="R0JEG5"/>
<accession>R0JEG5</accession>
<sequence length="611" mass="67421">MGRWDIASIALVEESISGCWLCTYRQLPAICLPDAIWLAGIKLPQKPPQLAFQCRETSQLQDGPIGRPAGNVCRELPHGPASGLQPHMAWNQGAIRLAKSRATASENRRGLSEEGAVQEQKIQRIILSYFIKFLCKSEYQVHVAQQLQNLCCASVLKTMQREPAGNTIIPVLPGSFPCNLCNSRDKLPVIDVGDFGIRFIACFTEMGVWRPGFLYLNAIDFLHNFISHFEILTRTREKHLVLGFLLVDSNGHFSTTSSPVPDKESSNDDKCCELLGSAAVAFQTYTRDSPGKAQWLRQPRFPSLRCSRAAPSPRVVFILLAAAGGHKPTMERAPNSRDISLHNAKLLWWKIPPQVPLIPNHGVLAVEQTTIRQSTSSAQPGGQQCQQLAVQAICMKESRLAQHELPSYPTALQLGPAEVGAKWTPVPKTQPGRRPKAVESPADVAPSMHFLIPTSLSRDGALPAEQVHEGHNKIQQEQKAPDLPPPSVIQHLPPALTPSFCGEILLSVPSNADKGQQAMVNCREEHQTMNQMVFLRQLNLHEDQNGSEKQNIQGSNAPITQRASHNAGQAEVKEEPDFMCTPPDFLLDLTWAMPELSWEFPGLESQIVSCP</sequence>
<dbReference type="Proteomes" id="UP000296049">
    <property type="component" value="Unassembled WGS sequence"/>
</dbReference>
<proteinExistence type="predicted"/>